<keyword evidence="2" id="KW-1185">Reference proteome</keyword>
<sequence length="44" mass="5013">MRGKEKAALIGFPTGGFRESHQVMVWKPLYAVRRGVVRRRRAGS</sequence>
<organism evidence="1 2">
    <name type="scientific">Lentzea xinjiangensis</name>
    <dbReference type="NCBI Taxonomy" id="402600"/>
    <lineage>
        <taxon>Bacteria</taxon>
        <taxon>Bacillati</taxon>
        <taxon>Actinomycetota</taxon>
        <taxon>Actinomycetes</taxon>
        <taxon>Pseudonocardiales</taxon>
        <taxon>Pseudonocardiaceae</taxon>
        <taxon>Lentzea</taxon>
    </lineage>
</organism>
<name>A0A1H9BQV9_9PSEU</name>
<dbReference type="EMBL" id="FOFR01000001">
    <property type="protein sequence ID" value="SEP91352.1"/>
    <property type="molecule type" value="Genomic_DNA"/>
</dbReference>
<protein>
    <submittedName>
        <fullName evidence="1">Uncharacterized protein</fullName>
    </submittedName>
</protein>
<evidence type="ECO:0000313" key="2">
    <source>
        <dbReference type="Proteomes" id="UP000199352"/>
    </source>
</evidence>
<dbReference type="AlphaFoldDB" id="A0A1H9BQV9"/>
<proteinExistence type="predicted"/>
<gene>
    <name evidence="1" type="ORF">SAMN05216188_101891</name>
</gene>
<evidence type="ECO:0000313" key="1">
    <source>
        <dbReference type="EMBL" id="SEP91352.1"/>
    </source>
</evidence>
<accession>A0A1H9BQV9</accession>
<reference evidence="2" key="1">
    <citation type="submission" date="2016-10" db="EMBL/GenBank/DDBJ databases">
        <authorList>
            <person name="Varghese N."/>
            <person name="Submissions S."/>
        </authorList>
    </citation>
    <scope>NUCLEOTIDE SEQUENCE [LARGE SCALE GENOMIC DNA]</scope>
    <source>
        <strain evidence="2">CGMCC 4.3525</strain>
    </source>
</reference>
<dbReference type="Proteomes" id="UP000199352">
    <property type="component" value="Unassembled WGS sequence"/>
</dbReference>